<keyword evidence="1" id="KW-1133">Transmembrane helix</keyword>
<evidence type="ECO:0000313" key="2">
    <source>
        <dbReference type="EMBL" id="CAB3801331.1"/>
    </source>
</evidence>
<keyword evidence="1" id="KW-0812">Transmembrane</keyword>
<dbReference type="AlphaFoldDB" id="A0A6J5GLL9"/>
<reference evidence="2 3" key="1">
    <citation type="submission" date="2020-04" db="EMBL/GenBank/DDBJ databases">
        <authorList>
            <person name="De Canck E."/>
        </authorList>
    </citation>
    <scope>NUCLEOTIDE SEQUENCE [LARGE SCALE GENOMIC DNA]</scope>
    <source>
        <strain evidence="2 3">LMG 28688</strain>
    </source>
</reference>
<protein>
    <submittedName>
        <fullName evidence="2">Uncharacterized protein</fullName>
    </submittedName>
</protein>
<feature type="transmembrane region" description="Helical" evidence="1">
    <location>
        <begin position="9"/>
        <end position="30"/>
    </location>
</feature>
<sequence>MRDGIRRLFWVEVGLATITGLLAIVTAIVPDWIEFVSGWDPDRGDGSVEWLVVAGLGLVTIVLSVAAMKTWRRAAAMVSIDHLERR</sequence>
<gene>
    <name evidence="2" type="ORF">LMG28688_05326</name>
</gene>
<dbReference type="EMBL" id="CADIKL010000034">
    <property type="protein sequence ID" value="CAB3801331.1"/>
    <property type="molecule type" value="Genomic_DNA"/>
</dbReference>
<keyword evidence="3" id="KW-1185">Reference proteome</keyword>
<feature type="transmembrane region" description="Helical" evidence="1">
    <location>
        <begin position="50"/>
        <end position="68"/>
    </location>
</feature>
<name>A0A6J5GLL9_9BURK</name>
<organism evidence="2 3">
    <name type="scientific">Paraburkholderia caffeinitolerans</name>
    <dbReference type="NCBI Taxonomy" id="1723730"/>
    <lineage>
        <taxon>Bacteria</taxon>
        <taxon>Pseudomonadati</taxon>
        <taxon>Pseudomonadota</taxon>
        <taxon>Betaproteobacteria</taxon>
        <taxon>Burkholderiales</taxon>
        <taxon>Burkholderiaceae</taxon>
        <taxon>Paraburkholderia</taxon>
    </lineage>
</organism>
<accession>A0A6J5GLL9</accession>
<dbReference type="RefSeq" id="WP_175197218.1">
    <property type="nucleotide sequence ID" value="NZ_CADIKL010000034.1"/>
</dbReference>
<keyword evidence="1" id="KW-0472">Membrane</keyword>
<evidence type="ECO:0000256" key="1">
    <source>
        <dbReference type="SAM" id="Phobius"/>
    </source>
</evidence>
<proteinExistence type="predicted"/>
<evidence type="ECO:0000313" key="3">
    <source>
        <dbReference type="Proteomes" id="UP000494119"/>
    </source>
</evidence>
<dbReference type="Proteomes" id="UP000494119">
    <property type="component" value="Unassembled WGS sequence"/>
</dbReference>